<feature type="domain" description="Disease resistance protein winged helix" evidence="10">
    <location>
        <begin position="434"/>
        <end position="500"/>
    </location>
</feature>
<comment type="similarity">
    <text evidence="1">Belongs to the disease resistance NB-LRR family.</text>
</comment>
<dbReference type="Gene3D" id="1.10.8.430">
    <property type="entry name" value="Helical domain of apoptotic protease-activating factors"/>
    <property type="match status" value="1"/>
</dbReference>
<evidence type="ECO:0000256" key="4">
    <source>
        <dbReference type="ARBA" id="ARBA00022741"/>
    </source>
</evidence>
<dbReference type="Pfam" id="PF18052">
    <property type="entry name" value="Rx_N"/>
    <property type="match status" value="1"/>
</dbReference>
<sequence>MAVAIIARVLNLVDSLGAFIQGSNALPPCTPELREDIAELHRTLTSIRSAVHGAEEKQAADESSKRWLAQLRASAYDAEDVMEEFNYQLLCPQGGSSTVDNANPPLLAPPAADVAPSVLISLAAGLKELRERFQEISREREVVLAGEEGGAERADTRCWRPTGGLMDGESPVLGRDKDKEEILKQLLLPSTDEESNAAKLSVLPIVGMAGLGKTTLAQLIYNDDQMKHFEVRMWIHVSQYFDVIKLTRAMVECATGEPCLLSELHLLQSELEEKVAGKCFFLVLDDVWDDSRSHWENLRIPLLSAHKESKVLLTTRSHSVAKSMGTMPCYNLEPLKDDDCWSLFCEKAFHGRTQDKCLVKIGKKIVQKCKGLPLTLKVLGLLLRSEEHEDRWSEILESNMWDLSGCQDSIVPILMLSYLQLPTTIKQCFTYCSIFGKGYQFLRQKTVRMWIAQGFIEIDGRRKVEDVGCEYFDVLLSRSFFQHSKQDGYFVMHDLVHDLAVSISEGECFRMDVLPGKECSGMEVDREHNFPSGVRHSSLTFCFTSTEADFRPLFAAKSLRTLFLNYTSETMVESLMRHRHANVLNDLFIKLKYLRVLILDCTFFHRLPDSVGNLKFLRYLGVVSVNLKSFPQSICALKNLQTLEWDSVEKIMLPQGTSNLINLRCLDGPYCASFPEGIGRLTKLRQLPEFQVPNRHGYAGMGELKDLADLQGELKILNLENVTDLEAAMKANLKGKPDLTTLDLRWSKDSGYLNNASLVLQCLQPHTNIQEVRIHEYKHDHLSEWLCHPSYCKLVTIRLKSCKLSALPAFGQLLSLKHLSLEYIGGLEYIGPTFFCGGFPSLKILELNRIEHLVEWFGAEQGHLPQLNELVVVNCPSLERLPLNNLTALQILWISYCSNLQTLYYESSPPFIGIQQHGSIKHLQIVGCPKLKFLPEYQIPASLRFLEVSRSSLLINWCHRNVSKLLHVQKIRGVDSMEVILNDIITVEEARNACLNTQRIYMLQLEWEPSLDSTGCTYDEANAVLECLEPNAALNRLVIRGYNGSSFAGWLSSPSFSNLVSIRLESCPDCKVLPALGHLQYLMELYLERLHGIKSIGLEFYGNDTTKGFPYLRRLELMSMADLEVWQGASDGEFPTLRQLIVRDCIKLRGLPCLSPSVQEIKVKNCPELILDLSSNMSSLLNLHVSNISVMKELRKLSYLSVLVVEKCMSHTLAELPTLRDLVVSGCNERMLLDSLPGLTALTTLKITCLTNLESLPLHNFRILEELVISECPKLISIECFSTFSYEPYYVDGLLSLSFLKRVTITGCPELHFSASEQLPPTLQSFWISGCRSLRIWYQRYSSRWMEDYRGRRSYLTMIYHDPSTITKIQRLMKVYCRIHGSPWWGRGTGAVFVTLLVKPDKKLKEDLPVATNSDSTGEFSMAVPGVDRWAVEHGAKLIMEFSSIDSWNC</sequence>
<dbReference type="PANTHER" id="PTHR36766:SF40">
    <property type="entry name" value="DISEASE RESISTANCE PROTEIN RGA3"/>
    <property type="match status" value="1"/>
</dbReference>
<evidence type="ECO:0008006" key="14">
    <source>
        <dbReference type="Google" id="ProtNLM"/>
    </source>
</evidence>
<dbReference type="Pfam" id="PF23559">
    <property type="entry name" value="WHD_DRP"/>
    <property type="match status" value="1"/>
</dbReference>
<dbReference type="Gene3D" id="3.80.10.10">
    <property type="entry name" value="Ribonuclease Inhibitor"/>
    <property type="match status" value="3"/>
</dbReference>
<proteinExistence type="inferred from homology"/>
<name>A0AAV8P0X3_ENSVE</name>
<feature type="chain" id="PRO_5043473969" description="NB-ARC domain-containing protein" evidence="7">
    <location>
        <begin position="26"/>
        <end position="1450"/>
    </location>
</feature>
<dbReference type="InterPro" id="IPR056789">
    <property type="entry name" value="LRR_R13L1-DRL21"/>
</dbReference>
<dbReference type="Gene3D" id="3.40.50.300">
    <property type="entry name" value="P-loop containing nucleotide triphosphate hydrolases"/>
    <property type="match status" value="1"/>
</dbReference>
<keyword evidence="2" id="KW-0433">Leucine-rich repeat</keyword>
<keyword evidence="4" id="KW-0547">Nucleotide-binding</keyword>
<feature type="domain" description="R13L1/DRL21-like LRR repeat region" evidence="11">
    <location>
        <begin position="701"/>
        <end position="822"/>
    </location>
</feature>
<dbReference type="SUPFAM" id="SSF52540">
    <property type="entry name" value="P-loop containing nucleoside triphosphate hydrolases"/>
    <property type="match status" value="1"/>
</dbReference>
<dbReference type="Proteomes" id="UP001222027">
    <property type="component" value="Unassembled WGS sequence"/>
</dbReference>
<dbReference type="Gene3D" id="1.10.10.10">
    <property type="entry name" value="Winged helix-like DNA-binding domain superfamily/Winged helix DNA-binding domain"/>
    <property type="match status" value="1"/>
</dbReference>
<evidence type="ECO:0000259" key="11">
    <source>
        <dbReference type="Pfam" id="PF25019"/>
    </source>
</evidence>
<evidence type="ECO:0000256" key="5">
    <source>
        <dbReference type="ARBA" id="ARBA00022821"/>
    </source>
</evidence>
<dbReference type="GO" id="GO:0051707">
    <property type="term" value="P:response to other organism"/>
    <property type="evidence" value="ECO:0007669"/>
    <property type="project" value="UniProtKB-ARBA"/>
</dbReference>
<feature type="domain" description="R13L1/DRL21-like LRR repeat region" evidence="11">
    <location>
        <begin position="981"/>
        <end position="1089"/>
    </location>
</feature>
<keyword evidence="5" id="KW-0611">Plant defense</keyword>
<dbReference type="InterPro" id="IPR032675">
    <property type="entry name" value="LRR_dom_sf"/>
</dbReference>
<keyword evidence="6" id="KW-0067">ATP-binding</keyword>
<evidence type="ECO:0000313" key="13">
    <source>
        <dbReference type="Proteomes" id="UP001222027"/>
    </source>
</evidence>
<evidence type="ECO:0000259" key="8">
    <source>
        <dbReference type="Pfam" id="PF00931"/>
    </source>
</evidence>
<dbReference type="InterPro" id="IPR027417">
    <property type="entry name" value="P-loop_NTPase"/>
</dbReference>
<dbReference type="SUPFAM" id="SSF52047">
    <property type="entry name" value="RNI-like"/>
    <property type="match status" value="1"/>
</dbReference>
<organism evidence="12 13">
    <name type="scientific">Ensete ventricosum</name>
    <name type="common">Abyssinian banana</name>
    <name type="synonym">Musa ensete</name>
    <dbReference type="NCBI Taxonomy" id="4639"/>
    <lineage>
        <taxon>Eukaryota</taxon>
        <taxon>Viridiplantae</taxon>
        <taxon>Streptophyta</taxon>
        <taxon>Embryophyta</taxon>
        <taxon>Tracheophyta</taxon>
        <taxon>Spermatophyta</taxon>
        <taxon>Magnoliopsida</taxon>
        <taxon>Liliopsida</taxon>
        <taxon>Zingiberales</taxon>
        <taxon>Musaceae</taxon>
        <taxon>Ensete</taxon>
    </lineage>
</organism>
<dbReference type="Gene3D" id="1.20.5.4130">
    <property type="match status" value="1"/>
</dbReference>
<evidence type="ECO:0000259" key="9">
    <source>
        <dbReference type="Pfam" id="PF18052"/>
    </source>
</evidence>
<evidence type="ECO:0000256" key="1">
    <source>
        <dbReference type="ARBA" id="ARBA00008894"/>
    </source>
</evidence>
<evidence type="ECO:0000256" key="6">
    <source>
        <dbReference type="ARBA" id="ARBA00022840"/>
    </source>
</evidence>
<dbReference type="Pfam" id="PF00931">
    <property type="entry name" value="NB-ARC"/>
    <property type="match status" value="1"/>
</dbReference>
<keyword evidence="13" id="KW-1185">Reference proteome</keyword>
<gene>
    <name evidence="12" type="ORF">OPV22_031951</name>
</gene>
<dbReference type="SUPFAM" id="SSF52058">
    <property type="entry name" value="L domain-like"/>
    <property type="match status" value="1"/>
</dbReference>
<dbReference type="PANTHER" id="PTHR36766">
    <property type="entry name" value="PLANT BROAD-SPECTRUM MILDEW RESISTANCE PROTEIN RPW8"/>
    <property type="match status" value="1"/>
</dbReference>
<evidence type="ECO:0000256" key="2">
    <source>
        <dbReference type="ARBA" id="ARBA00022614"/>
    </source>
</evidence>
<accession>A0AAV8P0X3</accession>
<evidence type="ECO:0000256" key="7">
    <source>
        <dbReference type="SAM" id="SignalP"/>
    </source>
</evidence>
<evidence type="ECO:0000313" key="12">
    <source>
        <dbReference type="EMBL" id="KAJ8459025.1"/>
    </source>
</evidence>
<protein>
    <recommendedName>
        <fullName evidence="14">NB-ARC domain-containing protein</fullName>
    </recommendedName>
</protein>
<keyword evidence="3" id="KW-0677">Repeat</keyword>
<keyword evidence="7" id="KW-0732">Signal</keyword>
<evidence type="ECO:0000259" key="10">
    <source>
        <dbReference type="Pfam" id="PF23559"/>
    </source>
</evidence>
<dbReference type="InterPro" id="IPR058922">
    <property type="entry name" value="WHD_DRP"/>
</dbReference>
<feature type="domain" description="NB-ARC" evidence="8">
    <location>
        <begin position="179"/>
        <end position="352"/>
    </location>
</feature>
<dbReference type="PRINTS" id="PR00364">
    <property type="entry name" value="DISEASERSIST"/>
</dbReference>
<dbReference type="GO" id="GO:0006952">
    <property type="term" value="P:defense response"/>
    <property type="evidence" value="ECO:0007669"/>
    <property type="project" value="UniProtKB-KW"/>
</dbReference>
<feature type="domain" description="Disease resistance N-terminal" evidence="9">
    <location>
        <begin position="32"/>
        <end position="93"/>
    </location>
</feature>
<dbReference type="GO" id="GO:0005524">
    <property type="term" value="F:ATP binding"/>
    <property type="evidence" value="ECO:0007669"/>
    <property type="project" value="UniProtKB-KW"/>
</dbReference>
<dbReference type="GO" id="GO:0043531">
    <property type="term" value="F:ADP binding"/>
    <property type="evidence" value="ECO:0007669"/>
    <property type="project" value="InterPro"/>
</dbReference>
<dbReference type="InterPro" id="IPR041118">
    <property type="entry name" value="Rx_N"/>
</dbReference>
<evidence type="ECO:0000256" key="3">
    <source>
        <dbReference type="ARBA" id="ARBA00022737"/>
    </source>
</evidence>
<dbReference type="Pfam" id="PF25019">
    <property type="entry name" value="LRR_R13L1-DRL21"/>
    <property type="match status" value="2"/>
</dbReference>
<dbReference type="InterPro" id="IPR036388">
    <property type="entry name" value="WH-like_DNA-bd_sf"/>
</dbReference>
<comment type="caution">
    <text evidence="12">The sequence shown here is derived from an EMBL/GenBank/DDBJ whole genome shotgun (WGS) entry which is preliminary data.</text>
</comment>
<dbReference type="InterPro" id="IPR002182">
    <property type="entry name" value="NB-ARC"/>
</dbReference>
<reference evidence="12 13" key="1">
    <citation type="submission" date="2022-12" db="EMBL/GenBank/DDBJ databases">
        <title>Chromosome-scale assembly of the Ensete ventricosum genome.</title>
        <authorList>
            <person name="Dussert Y."/>
            <person name="Stocks J."/>
            <person name="Wendawek A."/>
            <person name="Woldeyes F."/>
            <person name="Nichols R.A."/>
            <person name="Borrell J.S."/>
        </authorList>
    </citation>
    <scope>NUCLEOTIDE SEQUENCE [LARGE SCALE GENOMIC DNA]</scope>
    <source>
        <strain evidence="13">cv. Maze</strain>
        <tissue evidence="12">Seeds</tissue>
    </source>
</reference>
<dbReference type="EMBL" id="JAQQAF010000009">
    <property type="protein sequence ID" value="KAJ8459025.1"/>
    <property type="molecule type" value="Genomic_DNA"/>
</dbReference>
<dbReference type="InterPro" id="IPR042197">
    <property type="entry name" value="Apaf_helical"/>
</dbReference>
<feature type="signal peptide" evidence="7">
    <location>
        <begin position="1"/>
        <end position="25"/>
    </location>
</feature>